<dbReference type="EMBL" id="PEDP01000483">
    <property type="protein sequence ID" value="POS85838.1"/>
    <property type="molecule type" value="Genomic_DNA"/>
</dbReference>
<name>A0A2S4PUW9_9PEZI</name>
<accession>A0A2S4PUW9</accession>
<keyword evidence="3" id="KW-1185">Reference proteome</keyword>
<organism evidence="2 3">
    <name type="scientific">Erysiphe pulchra</name>
    <dbReference type="NCBI Taxonomy" id="225359"/>
    <lineage>
        <taxon>Eukaryota</taxon>
        <taxon>Fungi</taxon>
        <taxon>Dikarya</taxon>
        <taxon>Ascomycota</taxon>
        <taxon>Pezizomycotina</taxon>
        <taxon>Leotiomycetes</taxon>
        <taxon>Erysiphales</taxon>
        <taxon>Erysiphaceae</taxon>
        <taxon>Erysiphe</taxon>
    </lineage>
</organism>
<evidence type="ECO:0000313" key="2">
    <source>
        <dbReference type="EMBL" id="POS85838.1"/>
    </source>
</evidence>
<reference evidence="2 3" key="1">
    <citation type="submission" date="2017-10" db="EMBL/GenBank/DDBJ databases">
        <title>Development of genomic resources for the powdery mildew, Erysiphe pulchra.</title>
        <authorList>
            <person name="Wadl P.A."/>
            <person name="Mack B.M."/>
            <person name="Moore G."/>
            <person name="Beltz S.B."/>
        </authorList>
    </citation>
    <scope>NUCLEOTIDE SEQUENCE [LARGE SCALE GENOMIC DNA]</scope>
    <source>
        <strain evidence="2">Cflorida</strain>
    </source>
</reference>
<keyword evidence="1" id="KW-1133">Transmembrane helix</keyword>
<comment type="caution">
    <text evidence="2">The sequence shown here is derived from an EMBL/GenBank/DDBJ whole genome shotgun (WGS) entry which is preliminary data.</text>
</comment>
<proteinExistence type="predicted"/>
<keyword evidence="1" id="KW-0812">Transmembrane</keyword>
<sequence length="325" mass="37928">MAQSLYDCTQSECNVWQEKCKNETKEVKIERNEENNQTLLPSTQHQLGRDIANLAKCYTEDLKYSGVSDDNFEDKIDIFMEMCNRFGMAHVSLVFAFPTMLKAMALSFYFNRCRGKSISELCQAMKDNFEGLEYQRYNLQKWNNITFQFIINQNSTKSGMELITILINKLDKMQKALSSEFRTEKALHNKIITACKDVKACKIACHRPSPTVQGLIRDLLSGIEIFNRLLPTSNLLLQQNTSLASDEDGTFLIDRRYYNNRMPRNYGLVKRNDHKSKNEREEHRRIFLNKSNNKAELYISEYEGEHEVKESDDDMDMQAYTTQKC</sequence>
<evidence type="ECO:0000313" key="3">
    <source>
        <dbReference type="Proteomes" id="UP000237438"/>
    </source>
</evidence>
<feature type="transmembrane region" description="Helical" evidence="1">
    <location>
        <begin position="88"/>
        <end position="110"/>
    </location>
</feature>
<keyword evidence="1" id="KW-0472">Membrane</keyword>
<evidence type="ECO:0000256" key="1">
    <source>
        <dbReference type="SAM" id="Phobius"/>
    </source>
</evidence>
<gene>
    <name evidence="2" type="ORF">EPUL_005225</name>
</gene>
<protein>
    <submittedName>
        <fullName evidence="2">Uncharacterized protein</fullName>
    </submittedName>
</protein>
<dbReference type="OrthoDB" id="3599542at2759"/>
<dbReference type="Proteomes" id="UP000237438">
    <property type="component" value="Unassembled WGS sequence"/>
</dbReference>
<dbReference type="AlphaFoldDB" id="A0A2S4PUW9"/>